<evidence type="ECO:0000256" key="4">
    <source>
        <dbReference type="ARBA" id="ARBA00022640"/>
    </source>
</evidence>
<gene>
    <name evidence="13" type="ORF">CBR_g77624</name>
</gene>
<evidence type="ECO:0000256" key="9">
    <source>
        <dbReference type="ARBA" id="ARBA00024059"/>
    </source>
</evidence>
<comment type="pathway">
    <text evidence="2">Porphyrin-containing compound metabolism; chlorophyll biosynthesis.</text>
</comment>
<comment type="subcellular location">
    <subcellularLocation>
        <location evidence="1">Plastid</location>
        <location evidence="1">Chloroplast</location>
    </subcellularLocation>
</comment>
<dbReference type="GO" id="GO:0009507">
    <property type="term" value="C:chloroplast"/>
    <property type="evidence" value="ECO:0007669"/>
    <property type="project" value="UniProtKB-SubCell"/>
</dbReference>
<dbReference type="GO" id="GO:0015995">
    <property type="term" value="P:chlorophyll biosynthetic process"/>
    <property type="evidence" value="ECO:0007669"/>
    <property type="project" value="UniProtKB-UniPathway"/>
</dbReference>
<feature type="domain" description="NAD(P)-binding" evidence="12">
    <location>
        <begin position="142"/>
        <end position="338"/>
    </location>
</feature>
<dbReference type="EMBL" id="BFEA01003279">
    <property type="protein sequence ID" value="GBG44104.1"/>
    <property type="molecule type" value="Genomic_DNA"/>
</dbReference>
<dbReference type="Gene3D" id="3.40.50.720">
    <property type="entry name" value="NAD(P)-binding Rossmann-like Domain"/>
    <property type="match status" value="1"/>
</dbReference>
<dbReference type="SUPFAM" id="SSF51735">
    <property type="entry name" value="NAD(P)-binding Rossmann-fold domains"/>
    <property type="match status" value="1"/>
</dbReference>
<dbReference type="EC" id="1.3.1.75" evidence="9"/>
<keyword evidence="4" id="KW-0934">Plastid</keyword>
<dbReference type="Pfam" id="PF13460">
    <property type="entry name" value="NAD_binding_10"/>
    <property type="match status" value="1"/>
</dbReference>
<dbReference type="InterPro" id="IPR044201">
    <property type="entry name" value="DVR-like"/>
</dbReference>
<evidence type="ECO:0000313" key="14">
    <source>
        <dbReference type="Proteomes" id="UP000265515"/>
    </source>
</evidence>
<organism evidence="13 14">
    <name type="scientific">Chara braunii</name>
    <name type="common">Braun's stonewort</name>
    <dbReference type="NCBI Taxonomy" id="69332"/>
    <lineage>
        <taxon>Eukaryota</taxon>
        <taxon>Viridiplantae</taxon>
        <taxon>Streptophyta</taxon>
        <taxon>Charophyceae</taxon>
        <taxon>Charales</taxon>
        <taxon>Characeae</taxon>
        <taxon>Chara</taxon>
    </lineage>
</organism>
<keyword evidence="3" id="KW-0150">Chloroplast</keyword>
<evidence type="ECO:0000256" key="5">
    <source>
        <dbReference type="ARBA" id="ARBA00022857"/>
    </source>
</evidence>
<dbReference type="OrthoDB" id="419598at2759"/>
<evidence type="ECO:0000256" key="3">
    <source>
        <dbReference type="ARBA" id="ARBA00022528"/>
    </source>
</evidence>
<keyword evidence="14" id="KW-1185">Reference proteome</keyword>
<dbReference type="InterPro" id="IPR036291">
    <property type="entry name" value="NAD(P)-bd_dom_sf"/>
</dbReference>
<comment type="catalytic activity">
    <reaction evidence="11">
        <text>protochlorophyllide a + NADP(+) = 3,8-divinyl protochlorophyllide a + NADPH + H(+)</text>
        <dbReference type="Rhea" id="RHEA:48884"/>
        <dbReference type="ChEBI" id="CHEBI:15378"/>
        <dbReference type="ChEBI" id="CHEBI:57783"/>
        <dbReference type="ChEBI" id="CHEBI:58349"/>
        <dbReference type="ChEBI" id="CHEBI:58632"/>
        <dbReference type="ChEBI" id="CHEBI:83350"/>
        <dbReference type="EC" id="1.3.1.75"/>
    </reaction>
</comment>
<dbReference type="InterPro" id="IPR016040">
    <property type="entry name" value="NAD(P)-bd_dom"/>
</dbReference>
<proteinExistence type="predicted"/>
<name>A0A388JKG8_CHABU</name>
<reference evidence="13 14" key="1">
    <citation type="journal article" date="2018" name="Cell">
        <title>The Chara Genome: Secondary Complexity and Implications for Plant Terrestrialization.</title>
        <authorList>
            <person name="Nishiyama T."/>
            <person name="Sakayama H."/>
            <person name="Vries J.D."/>
            <person name="Buschmann H."/>
            <person name="Saint-Marcoux D."/>
            <person name="Ullrich K.K."/>
            <person name="Haas F.B."/>
            <person name="Vanderstraeten L."/>
            <person name="Becker D."/>
            <person name="Lang D."/>
            <person name="Vosolsobe S."/>
            <person name="Rombauts S."/>
            <person name="Wilhelmsson P.K.I."/>
            <person name="Janitza P."/>
            <person name="Kern R."/>
            <person name="Heyl A."/>
            <person name="Rumpler F."/>
            <person name="Villalobos L.I.A.C."/>
            <person name="Clay J.M."/>
            <person name="Skokan R."/>
            <person name="Toyoda A."/>
            <person name="Suzuki Y."/>
            <person name="Kagoshima H."/>
            <person name="Schijlen E."/>
            <person name="Tajeshwar N."/>
            <person name="Catarino B."/>
            <person name="Hetherington A.J."/>
            <person name="Saltykova A."/>
            <person name="Bonnot C."/>
            <person name="Breuninger H."/>
            <person name="Symeonidi A."/>
            <person name="Radhakrishnan G.V."/>
            <person name="Van Nieuwerburgh F."/>
            <person name="Deforce D."/>
            <person name="Chang C."/>
            <person name="Karol K.G."/>
            <person name="Hedrich R."/>
            <person name="Ulvskov P."/>
            <person name="Glockner G."/>
            <person name="Delwiche C.F."/>
            <person name="Petrasek J."/>
            <person name="Van de Peer Y."/>
            <person name="Friml J."/>
            <person name="Beilby M."/>
            <person name="Dolan L."/>
            <person name="Kohara Y."/>
            <person name="Sugano S."/>
            <person name="Fujiyama A."/>
            <person name="Delaux P.-M."/>
            <person name="Quint M."/>
            <person name="TheiBen G."/>
            <person name="Hagemann M."/>
            <person name="Harholt J."/>
            <person name="Dunand C."/>
            <person name="Zachgo S."/>
            <person name="Langdale J."/>
            <person name="Maumus F."/>
            <person name="Straeten D.V.D."/>
            <person name="Gould S.B."/>
            <person name="Rensing S.A."/>
        </authorList>
    </citation>
    <scope>NUCLEOTIDE SEQUENCE [LARGE SCALE GENOMIC DNA]</scope>
    <source>
        <strain evidence="13 14">S276</strain>
    </source>
</reference>
<dbReference type="Proteomes" id="UP000265515">
    <property type="component" value="Unassembled WGS sequence"/>
</dbReference>
<dbReference type="AlphaFoldDB" id="A0A388JKG8"/>
<keyword evidence="7" id="KW-0560">Oxidoreductase</keyword>
<sequence>MASAVGSAASVSSSATSIARSRQAVSNAQCNLCHTCRSFPLHPPRAVAEIRKRLVTVSAAQQVRLVKTSLDTSSAATFSLSSTHLLTRPQRRTPSCSRVTQRRRASALVVCASVDAATVARDEVSDDYRSRPPQDVRVLVVGATGYIGKYVVRELVSRGFSVITVAREQSGIGGKAGKDQTKAELAGTEVRFGSVTDPASLAASLGDSKVDVVVSCLASRRGGKRDSWLIDYEATKNSMEVGRARGASHFVLLSAICVQKPLLEFQHAKLKFEQELMQRKDMTFSIVRPTAFFKSLGGQVESVKGGGPYVMFGDGQLCACKPISESDLAKFLADCVMEEDKVNKILPIGGPGEALTPLQQGEMLFRLLGQKPRFIRVPLGIMDFVISLLDSLTRFFPSLEDAAEFGRIGRYYASESMLIYDPKTGRYSSEDTPSYGTDTLEEFFRKVIKDGMAGQELGDQAFFS</sequence>
<comment type="caution">
    <text evidence="13">The sequence shown here is derived from an EMBL/GenBank/DDBJ whole genome shotgun (WGS) entry which is preliminary data.</text>
</comment>
<evidence type="ECO:0000256" key="1">
    <source>
        <dbReference type="ARBA" id="ARBA00004229"/>
    </source>
</evidence>
<dbReference type="PANTHER" id="PTHR47378">
    <property type="entry name" value="DIVINYL CHLOROPHYLLIDE A 8-VINYL-REDUCTASE, CHLOROPLASTIC"/>
    <property type="match status" value="1"/>
</dbReference>
<evidence type="ECO:0000256" key="7">
    <source>
        <dbReference type="ARBA" id="ARBA00023002"/>
    </source>
</evidence>
<accession>A0A388JKG8</accession>
<evidence type="ECO:0000256" key="6">
    <source>
        <dbReference type="ARBA" id="ARBA00022946"/>
    </source>
</evidence>
<protein>
    <recommendedName>
        <fullName evidence="10">Divinyl chlorophyllide a 8-vinyl-reductase, chloroplastic</fullName>
        <ecNumber evidence="9">1.3.1.75</ecNumber>
    </recommendedName>
</protein>
<evidence type="ECO:0000256" key="10">
    <source>
        <dbReference type="ARBA" id="ARBA00024089"/>
    </source>
</evidence>
<evidence type="ECO:0000256" key="8">
    <source>
        <dbReference type="ARBA" id="ARBA00023171"/>
    </source>
</evidence>
<keyword evidence="6" id="KW-0809">Transit peptide</keyword>
<evidence type="ECO:0000256" key="2">
    <source>
        <dbReference type="ARBA" id="ARBA00005173"/>
    </source>
</evidence>
<dbReference type="STRING" id="69332.A0A388JKG8"/>
<keyword evidence="8" id="KW-0149">Chlorophyll biosynthesis</keyword>
<evidence type="ECO:0000256" key="11">
    <source>
        <dbReference type="ARBA" id="ARBA00049498"/>
    </source>
</evidence>
<dbReference type="GO" id="GO:0033728">
    <property type="term" value="F:3,8-divinyl protochlorophyllide a 8-vinyl-reductase (NADPH) activity"/>
    <property type="evidence" value="ECO:0007669"/>
    <property type="project" value="UniProtKB-EC"/>
</dbReference>
<keyword evidence="5" id="KW-0521">NADP</keyword>
<evidence type="ECO:0000259" key="12">
    <source>
        <dbReference type="Pfam" id="PF13460"/>
    </source>
</evidence>
<dbReference type="PANTHER" id="PTHR47378:SF1">
    <property type="entry name" value="DIVINYL CHLOROPHYLLIDE A 8-VINYL-REDUCTASE, CHLOROPLASTIC"/>
    <property type="match status" value="1"/>
</dbReference>
<dbReference type="Gramene" id="GBG44104">
    <property type="protein sequence ID" value="GBG44104"/>
    <property type="gene ID" value="CBR_g77624"/>
</dbReference>
<evidence type="ECO:0000313" key="13">
    <source>
        <dbReference type="EMBL" id="GBG44104.1"/>
    </source>
</evidence>
<dbReference type="CDD" id="cd05243">
    <property type="entry name" value="SDR_a5"/>
    <property type="match status" value="1"/>
</dbReference>
<dbReference type="UniPathway" id="UPA00668"/>
<dbReference type="OMA" id="ASFIVDC"/>